<feature type="transmembrane region" description="Helical" evidence="2">
    <location>
        <begin position="22"/>
        <end position="42"/>
    </location>
</feature>
<accession>A0A8J3L5G5</accession>
<organism evidence="3 4">
    <name type="scientific">Catellatospora coxensis</name>
    <dbReference type="NCBI Taxonomy" id="310354"/>
    <lineage>
        <taxon>Bacteria</taxon>
        <taxon>Bacillati</taxon>
        <taxon>Actinomycetota</taxon>
        <taxon>Actinomycetes</taxon>
        <taxon>Micromonosporales</taxon>
        <taxon>Micromonosporaceae</taxon>
        <taxon>Catellatospora</taxon>
    </lineage>
</organism>
<keyword evidence="2" id="KW-0812">Transmembrane</keyword>
<evidence type="ECO:0000313" key="3">
    <source>
        <dbReference type="EMBL" id="GIG09489.1"/>
    </source>
</evidence>
<reference evidence="3 4" key="1">
    <citation type="submission" date="2021-01" db="EMBL/GenBank/DDBJ databases">
        <title>Whole genome shotgun sequence of Catellatospora coxensis NBRC 107359.</title>
        <authorList>
            <person name="Komaki H."/>
            <person name="Tamura T."/>
        </authorList>
    </citation>
    <scope>NUCLEOTIDE SEQUENCE [LARGE SCALE GENOMIC DNA]</scope>
    <source>
        <strain evidence="3 4">NBRC 107359</strain>
    </source>
</reference>
<name>A0A8J3L5G5_9ACTN</name>
<protein>
    <submittedName>
        <fullName evidence="3">Uncharacterized protein</fullName>
    </submittedName>
</protein>
<feature type="transmembrane region" description="Helical" evidence="2">
    <location>
        <begin position="395"/>
        <end position="415"/>
    </location>
</feature>
<feature type="transmembrane region" description="Helical" evidence="2">
    <location>
        <begin position="203"/>
        <end position="222"/>
    </location>
</feature>
<evidence type="ECO:0000256" key="1">
    <source>
        <dbReference type="SAM" id="MobiDB-lite"/>
    </source>
</evidence>
<dbReference type="Proteomes" id="UP000630887">
    <property type="component" value="Unassembled WGS sequence"/>
</dbReference>
<feature type="region of interest" description="Disordered" evidence="1">
    <location>
        <begin position="438"/>
        <end position="460"/>
    </location>
</feature>
<feature type="transmembrane region" description="Helical" evidence="2">
    <location>
        <begin position="305"/>
        <end position="331"/>
    </location>
</feature>
<feature type="transmembrane region" description="Helical" evidence="2">
    <location>
        <begin position="62"/>
        <end position="90"/>
    </location>
</feature>
<keyword evidence="4" id="KW-1185">Reference proteome</keyword>
<evidence type="ECO:0000313" key="4">
    <source>
        <dbReference type="Proteomes" id="UP000630887"/>
    </source>
</evidence>
<keyword evidence="2" id="KW-0472">Membrane</keyword>
<evidence type="ECO:0000256" key="2">
    <source>
        <dbReference type="SAM" id="Phobius"/>
    </source>
</evidence>
<dbReference type="AlphaFoldDB" id="A0A8J3L5G5"/>
<dbReference type="EMBL" id="BONI01000066">
    <property type="protein sequence ID" value="GIG09489.1"/>
    <property type="molecule type" value="Genomic_DNA"/>
</dbReference>
<sequence length="590" mass="61928">MTATAPASAVAPPLPRPLAPPWLWLFFALCLLSTAWNLPSLLTDPVTAFQAVFDRGSHADATVTAMLAVLAVCSALPTLLIGLALVAVLLPRLRGRLVERRLVPPGALPVRAASAVAQMQSFVDTVQRGVVVRLSAAPGNGGAQVYAADWRAPRILAYPPLVALWEQDPAAARAILVHELGHIRNGEHLLVGRLGPFALLARAWAPVYLALLAAPPLLLPIADEQAFEVAGSLLGGAVTAAPSGLIAPVLALWVAELTADRVAAEDGRAQPLAGTLSRGRRAFGRLLTHPPRWLRRALLRRPDPATVAVLAAWPLTFLGELALLGAAALVASAGERWTLAQAWHHYTGAGYGFASAGLRTCLVAGLLLLCWPWLSGGWPALWTRGRGPVRRRTGTALHVAAALIPLAVAAAVFAVRPVPPAQLWSLDYPARLTAELSGVGSATTPRPGPDLPEGAGPGWTGGPLTYPVRLRTVAVVSLTRLGGSDGRAAEANAILLGSTWEFTADGRLVCRPAGGRKPVGGTFTADGPWHLSVAAFPADFTDLASDSITGRFDFTATPPRAELQWSIGWSADGDNSFYQTVVTLIPQDTP</sequence>
<keyword evidence="2" id="KW-1133">Transmembrane helix</keyword>
<feature type="transmembrane region" description="Helical" evidence="2">
    <location>
        <begin position="351"/>
        <end position="374"/>
    </location>
</feature>
<dbReference type="RefSeq" id="WP_203696520.1">
    <property type="nucleotide sequence ID" value="NZ_BAAALC010000018.1"/>
</dbReference>
<comment type="caution">
    <text evidence="3">The sequence shown here is derived from an EMBL/GenBank/DDBJ whole genome shotgun (WGS) entry which is preliminary data.</text>
</comment>
<feature type="transmembrane region" description="Helical" evidence="2">
    <location>
        <begin position="234"/>
        <end position="255"/>
    </location>
</feature>
<proteinExistence type="predicted"/>
<gene>
    <name evidence="3" type="ORF">Cco03nite_61890</name>
</gene>